<evidence type="ECO:0000313" key="6">
    <source>
        <dbReference type="EMBL" id="VDP62574.1"/>
    </source>
</evidence>
<accession>A0A183KPJ0</accession>
<dbReference type="Pfam" id="PF00795">
    <property type="entry name" value="CN_hydrolase"/>
    <property type="match status" value="1"/>
</dbReference>
<dbReference type="PANTHER" id="PTHR23088">
    <property type="entry name" value="NITRILASE-RELATED"/>
    <property type="match status" value="1"/>
</dbReference>
<dbReference type="GO" id="GO:0006107">
    <property type="term" value="P:oxaloacetate metabolic process"/>
    <property type="evidence" value="ECO:0007669"/>
    <property type="project" value="TreeGrafter"/>
</dbReference>
<evidence type="ECO:0000259" key="5">
    <source>
        <dbReference type="PROSITE" id="PS50263"/>
    </source>
</evidence>
<dbReference type="EC" id="3.5.1.3" evidence="2"/>
<dbReference type="GO" id="GO:0006528">
    <property type="term" value="P:asparagine metabolic process"/>
    <property type="evidence" value="ECO:0007669"/>
    <property type="project" value="TreeGrafter"/>
</dbReference>
<sequence>MCSPACNLELDYISHAESLITSPWGIVIAKGGKEEEIITADLDFSELKCVRESIPIGRQRRLDIYTTPKLVKKQS</sequence>
<dbReference type="PANTHER" id="PTHR23088:SF30">
    <property type="entry name" value="OMEGA-AMIDASE NIT2"/>
    <property type="match status" value="1"/>
</dbReference>
<name>A0A183KPJ0_9TREM</name>
<dbReference type="PROSITE" id="PS50263">
    <property type="entry name" value="CN_HYDROLASE"/>
    <property type="match status" value="1"/>
</dbReference>
<reference evidence="8" key="1">
    <citation type="submission" date="2016-06" db="UniProtKB">
        <authorList>
            <consortium name="WormBaseParasite"/>
        </authorList>
    </citation>
    <scope>IDENTIFICATION</scope>
</reference>
<keyword evidence="7" id="KW-1185">Reference proteome</keyword>
<dbReference type="GO" id="GO:0006541">
    <property type="term" value="P:glutamine metabolic process"/>
    <property type="evidence" value="ECO:0007669"/>
    <property type="project" value="TreeGrafter"/>
</dbReference>
<dbReference type="InterPro" id="IPR003010">
    <property type="entry name" value="C-N_Hydrolase"/>
</dbReference>
<dbReference type="Proteomes" id="UP000279833">
    <property type="component" value="Unassembled WGS sequence"/>
</dbReference>
<dbReference type="AlphaFoldDB" id="A0A183KPJ0"/>
<proteinExistence type="predicted"/>
<comment type="catalytic activity">
    <reaction evidence="4">
        <text>2-oxosuccinamate + H2O = oxaloacetate + NH4(+)</text>
        <dbReference type="Rhea" id="RHEA:59412"/>
        <dbReference type="ChEBI" id="CHEBI:15377"/>
        <dbReference type="ChEBI" id="CHEBI:16452"/>
        <dbReference type="ChEBI" id="CHEBI:28938"/>
        <dbReference type="ChEBI" id="CHEBI:57735"/>
        <dbReference type="EC" id="3.5.1.3"/>
    </reaction>
    <physiologicalReaction direction="left-to-right" evidence="4">
        <dbReference type="Rhea" id="RHEA:59413"/>
    </physiologicalReaction>
</comment>
<evidence type="ECO:0000313" key="8">
    <source>
        <dbReference type="WBParaSite" id="SCUD_0001697501-mRNA-1"/>
    </source>
</evidence>
<evidence type="ECO:0000256" key="3">
    <source>
        <dbReference type="ARBA" id="ARBA00041576"/>
    </source>
</evidence>
<evidence type="ECO:0000256" key="1">
    <source>
        <dbReference type="ARBA" id="ARBA00036637"/>
    </source>
</evidence>
<dbReference type="WBParaSite" id="SCUD_0001697501-mRNA-1">
    <property type="protein sequence ID" value="SCUD_0001697501-mRNA-1"/>
    <property type="gene ID" value="SCUD_0001697501"/>
</dbReference>
<feature type="domain" description="CN hydrolase" evidence="5">
    <location>
        <begin position="1"/>
        <end position="44"/>
    </location>
</feature>
<protein>
    <recommendedName>
        <fullName evidence="2">omega-amidase</fullName>
        <ecNumber evidence="2">3.5.1.3</ecNumber>
    </recommendedName>
    <alternativeName>
        <fullName evidence="3">Nitrilase homolog 2</fullName>
    </alternativeName>
</protein>
<evidence type="ECO:0000256" key="2">
    <source>
        <dbReference type="ARBA" id="ARBA00039118"/>
    </source>
</evidence>
<dbReference type="InterPro" id="IPR036526">
    <property type="entry name" value="C-N_Hydrolase_sf"/>
</dbReference>
<comment type="catalytic activity">
    <reaction evidence="1">
        <text>2-oxoglutaramate + H2O = 2-oxoglutarate + NH4(+)</text>
        <dbReference type="Rhea" id="RHEA:32963"/>
        <dbReference type="ChEBI" id="CHEBI:15377"/>
        <dbReference type="ChEBI" id="CHEBI:16769"/>
        <dbReference type="ChEBI" id="CHEBI:16810"/>
        <dbReference type="ChEBI" id="CHEBI:28938"/>
        <dbReference type="EC" id="3.5.1.3"/>
    </reaction>
    <physiologicalReaction direction="left-to-right" evidence="1">
        <dbReference type="Rhea" id="RHEA:32964"/>
    </physiologicalReaction>
</comment>
<dbReference type="SUPFAM" id="SSF56317">
    <property type="entry name" value="Carbon-nitrogen hydrolase"/>
    <property type="match status" value="1"/>
</dbReference>
<evidence type="ECO:0000256" key="4">
    <source>
        <dbReference type="ARBA" id="ARBA00048745"/>
    </source>
</evidence>
<dbReference type="EMBL" id="UZAK01039253">
    <property type="protein sequence ID" value="VDP62574.1"/>
    <property type="molecule type" value="Genomic_DNA"/>
</dbReference>
<reference evidence="6 7" key="2">
    <citation type="submission" date="2018-11" db="EMBL/GenBank/DDBJ databases">
        <authorList>
            <consortium name="Pathogen Informatics"/>
        </authorList>
    </citation>
    <scope>NUCLEOTIDE SEQUENCE [LARGE SCALE GENOMIC DNA]</scope>
    <source>
        <strain evidence="6">Dakar</strain>
        <strain evidence="7">Dakar, Senegal</strain>
    </source>
</reference>
<dbReference type="GO" id="GO:0050152">
    <property type="term" value="F:omega-amidase activity"/>
    <property type="evidence" value="ECO:0007669"/>
    <property type="project" value="UniProtKB-EC"/>
</dbReference>
<dbReference type="GO" id="GO:0005739">
    <property type="term" value="C:mitochondrion"/>
    <property type="evidence" value="ECO:0007669"/>
    <property type="project" value="TreeGrafter"/>
</dbReference>
<organism evidence="8">
    <name type="scientific">Schistosoma curassoni</name>
    <dbReference type="NCBI Taxonomy" id="6186"/>
    <lineage>
        <taxon>Eukaryota</taxon>
        <taxon>Metazoa</taxon>
        <taxon>Spiralia</taxon>
        <taxon>Lophotrochozoa</taxon>
        <taxon>Platyhelminthes</taxon>
        <taxon>Trematoda</taxon>
        <taxon>Digenea</taxon>
        <taxon>Strigeidida</taxon>
        <taxon>Schistosomatoidea</taxon>
        <taxon>Schistosomatidae</taxon>
        <taxon>Schistosoma</taxon>
    </lineage>
</organism>
<evidence type="ECO:0000313" key="7">
    <source>
        <dbReference type="Proteomes" id="UP000279833"/>
    </source>
</evidence>
<gene>
    <name evidence="6" type="ORF">SCUD_LOCUS16972</name>
</gene>
<dbReference type="STRING" id="6186.A0A183KPJ0"/>
<dbReference type="Gene3D" id="3.60.110.10">
    <property type="entry name" value="Carbon-nitrogen hydrolase"/>
    <property type="match status" value="1"/>
</dbReference>